<dbReference type="Gene3D" id="3.40.50.300">
    <property type="entry name" value="P-loop containing nucleotide triphosphate hydrolases"/>
    <property type="match status" value="1"/>
</dbReference>
<sequence length="326" mass="36958">MTTAIKFEHVKKAFADQVVVNDFNLNIQQGELFVLVGNSGSGKTTSIKMINRLEDPSSGRVLVNDRPTTDYNVQKLRWNIGYVLQQIALFPNMTVAKNIALIPEIKGEVKGKEQEQREKVRNLLKQVNLDPDNYYDRYPRELSGGEQQRIGILRAIAFKPPIVLMDEPFSALDPLSRTNLQDLVIKLHRELHNTIVFVTHDMSEALKLADRIGVMKDGNLLQVAEPQEILRHPANQFVREFFQGSLGNDLYETPVRQAILFNELKEEQGDSTKAAPVISVDDKLANLLALLSEHPTIAVQNSNQEVLGYVDRQWIIRYLSGINDFN</sequence>
<dbReference type="GO" id="GO:0005524">
    <property type="term" value="F:ATP binding"/>
    <property type="evidence" value="ECO:0007669"/>
    <property type="project" value="UniProtKB-KW"/>
</dbReference>
<evidence type="ECO:0000313" key="7">
    <source>
        <dbReference type="Proteomes" id="UP000826550"/>
    </source>
</evidence>
<dbReference type="Pfam" id="PF00005">
    <property type="entry name" value="ABC_tran"/>
    <property type="match status" value="1"/>
</dbReference>
<protein>
    <submittedName>
        <fullName evidence="6">ABC transporter ATP-binding protein</fullName>
    </submittedName>
</protein>
<dbReference type="EMBL" id="CP048268">
    <property type="protein sequence ID" value="QYN52172.1"/>
    <property type="molecule type" value="Genomic_DNA"/>
</dbReference>
<name>A0ABX8W8S1_9LACO</name>
<dbReference type="RefSeq" id="WP_220220649.1">
    <property type="nucleotide sequence ID" value="NZ_CP048268.1"/>
</dbReference>
<dbReference type="InterPro" id="IPR003593">
    <property type="entry name" value="AAA+_ATPase"/>
</dbReference>
<evidence type="ECO:0000313" key="6">
    <source>
        <dbReference type="EMBL" id="QYN52172.1"/>
    </source>
</evidence>
<evidence type="ECO:0000256" key="3">
    <source>
        <dbReference type="ARBA" id="ARBA00022741"/>
    </source>
</evidence>
<proteinExistence type="inferred from homology"/>
<evidence type="ECO:0000256" key="1">
    <source>
        <dbReference type="ARBA" id="ARBA00005417"/>
    </source>
</evidence>
<dbReference type="Proteomes" id="UP000826550">
    <property type="component" value="Chromosome"/>
</dbReference>
<comment type="similarity">
    <text evidence="1">Belongs to the ABC transporter superfamily.</text>
</comment>
<evidence type="ECO:0000259" key="5">
    <source>
        <dbReference type="PROSITE" id="PS50893"/>
    </source>
</evidence>
<keyword evidence="7" id="KW-1185">Reference proteome</keyword>
<keyword evidence="2" id="KW-0813">Transport</keyword>
<gene>
    <name evidence="6" type="ORF">GYM71_01460</name>
</gene>
<dbReference type="SUPFAM" id="SSF52540">
    <property type="entry name" value="P-loop containing nucleoside triphosphate hydrolases"/>
    <property type="match status" value="1"/>
</dbReference>
<feature type="domain" description="ABC transporter" evidence="5">
    <location>
        <begin position="5"/>
        <end position="242"/>
    </location>
</feature>
<evidence type="ECO:0000256" key="2">
    <source>
        <dbReference type="ARBA" id="ARBA00022448"/>
    </source>
</evidence>
<accession>A0ABX8W8S1</accession>
<dbReference type="InterPro" id="IPR027417">
    <property type="entry name" value="P-loop_NTPase"/>
</dbReference>
<dbReference type="PROSITE" id="PS50893">
    <property type="entry name" value="ABC_TRANSPORTER_2"/>
    <property type="match status" value="1"/>
</dbReference>
<keyword evidence="4 6" id="KW-0067">ATP-binding</keyword>
<dbReference type="SMART" id="SM00382">
    <property type="entry name" value="AAA"/>
    <property type="match status" value="1"/>
</dbReference>
<evidence type="ECO:0000256" key="4">
    <source>
        <dbReference type="ARBA" id="ARBA00022840"/>
    </source>
</evidence>
<dbReference type="PROSITE" id="PS00211">
    <property type="entry name" value="ABC_TRANSPORTER_1"/>
    <property type="match status" value="1"/>
</dbReference>
<organism evidence="6 7">
    <name type="scientific">Lactobacillus panisapium</name>
    <dbReference type="NCBI Taxonomy" id="2012495"/>
    <lineage>
        <taxon>Bacteria</taxon>
        <taxon>Bacillati</taxon>
        <taxon>Bacillota</taxon>
        <taxon>Bacilli</taxon>
        <taxon>Lactobacillales</taxon>
        <taxon>Lactobacillaceae</taxon>
        <taxon>Lactobacillus</taxon>
    </lineage>
</organism>
<keyword evidence="3" id="KW-0547">Nucleotide-binding</keyword>
<dbReference type="PANTHER" id="PTHR43117">
    <property type="entry name" value="OSMOPROTECTANT IMPORT ATP-BINDING PROTEIN OSMV"/>
    <property type="match status" value="1"/>
</dbReference>
<dbReference type="PANTHER" id="PTHR43117:SF4">
    <property type="entry name" value="OSMOPROTECTANT IMPORT ATP-BINDING PROTEIN OSMV"/>
    <property type="match status" value="1"/>
</dbReference>
<dbReference type="InterPro" id="IPR017871">
    <property type="entry name" value="ABC_transporter-like_CS"/>
</dbReference>
<reference evidence="6 7" key="1">
    <citation type="submission" date="2020-01" db="EMBL/GenBank/DDBJ databases">
        <title>Vast differences in strain-level diversity in the gut microbiota of two closely related honey bee species.</title>
        <authorList>
            <person name="Ellegaard K.M."/>
            <person name="Suenami S."/>
            <person name="Miyazaki R."/>
            <person name="Engel P."/>
        </authorList>
    </citation>
    <scope>NUCLEOTIDE SEQUENCE [LARGE SCALE GENOMIC DNA]</scope>
    <source>
        <strain evidence="6 7">ESL0416</strain>
    </source>
</reference>
<dbReference type="InterPro" id="IPR003439">
    <property type="entry name" value="ABC_transporter-like_ATP-bd"/>
</dbReference>